<dbReference type="Proteomes" id="UP000265515">
    <property type="component" value="Unassembled WGS sequence"/>
</dbReference>
<organism evidence="2 3">
    <name type="scientific">Chara braunii</name>
    <name type="common">Braun's stonewort</name>
    <dbReference type="NCBI Taxonomy" id="69332"/>
    <lineage>
        <taxon>Eukaryota</taxon>
        <taxon>Viridiplantae</taxon>
        <taxon>Streptophyta</taxon>
        <taxon>Charophyceae</taxon>
        <taxon>Charales</taxon>
        <taxon>Characeae</taxon>
        <taxon>Chara</taxon>
    </lineage>
</organism>
<dbReference type="Gramene" id="GBG66101">
    <property type="protein sequence ID" value="GBG66101"/>
    <property type="gene ID" value="CBR_g55444"/>
</dbReference>
<feature type="region of interest" description="Disordered" evidence="1">
    <location>
        <begin position="1"/>
        <end position="66"/>
    </location>
</feature>
<feature type="region of interest" description="Disordered" evidence="1">
    <location>
        <begin position="115"/>
        <end position="209"/>
    </location>
</feature>
<evidence type="ECO:0000313" key="3">
    <source>
        <dbReference type="Proteomes" id="UP000265515"/>
    </source>
</evidence>
<dbReference type="AlphaFoldDB" id="A0A388K7T9"/>
<evidence type="ECO:0000313" key="2">
    <source>
        <dbReference type="EMBL" id="GBG66101.1"/>
    </source>
</evidence>
<accession>A0A388K7T9</accession>
<comment type="caution">
    <text evidence="2">The sequence shown here is derived from an EMBL/GenBank/DDBJ whole genome shotgun (WGS) entry which is preliminary data.</text>
</comment>
<evidence type="ECO:0000256" key="1">
    <source>
        <dbReference type="SAM" id="MobiDB-lite"/>
    </source>
</evidence>
<protein>
    <submittedName>
        <fullName evidence="2">Uncharacterized protein</fullName>
    </submittedName>
</protein>
<proteinExistence type="predicted"/>
<gene>
    <name evidence="2" type="ORF">CBR_g55444</name>
</gene>
<feature type="compositionally biased region" description="Low complexity" evidence="1">
    <location>
        <begin position="123"/>
        <end position="154"/>
    </location>
</feature>
<sequence>MESGRLWGKSYEELLQSDSGPDGGGQLSSGMHGVQPSWGYSDGTTSRDGDLFTPPASELPTQQLSTPSLCDITSACNTMMGGHTPLTPRALLGEGTHVGADAVFTSAAQYMTPNMPAGFQNAHSRGPLPSPGGSSSSPGGPSPSRGGPAHPAGGLPQHRGGRTSGNFGQEAGIDERQYGTEEGEEGDDDEASEPSNGGRKKGRGSGWDRSLVIALIEAKRLEAIDPEARKFDGGPLKWEVVARAVKRISGRATDKNAALCKKKWNELTSK</sequence>
<feature type="compositionally biased region" description="Acidic residues" evidence="1">
    <location>
        <begin position="181"/>
        <end position="192"/>
    </location>
</feature>
<dbReference type="EMBL" id="BFEA01000069">
    <property type="protein sequence ID" value="GBG66101.1"/>
    <property type="molecule type" value="Genomic_DNA"/>
</dbReference>
<name>A0A388K7T9_CHABU</name>
<keyword evidence="3" id="KW-1185">Reference proteome</keyword>
<reference evidence="2 3" key="1">
    <citation type="journal article" date="2018" name="Cell">
        <title>The Chara Genome: Secondary Complexity and Implications for Plant Terrestrialization.</title>
        <authorList>
            <person name="Nishiyama T."/>
            <person name="Sakayama H."/>
            <person name="Vries J.D."/>
            <person name="Buschmann H."/>
            <person name="Saint-Marcoux D."/>
            <person name="Ullrich K.K."/>
            <person name="Haas F.B."/>
            <person name="Vanderstraeten L."/>
            <person name="Becker D."/>
            <person name="Lang D."/>
            <person name="Vosolsobe S."/>
            <person name="Rombauts S."/>
            <person name="Wilhelmsson P.K.I."/>
            <person name="Janitza P."/>
            <person name="Kern R."/>
            <person name="Heyl A."/>
            <person name="Rumpler F."/>
            <person name="Villalobos L.I.A.C."/>
            <person name="Clay J.M."/>
            <person name="Skokan R."/>
            <person name="Toyoda A."/>
            <person name="Suzuki Y."/>
            <person name="Kagoshima H."/>
            <person name="Schijlen E."/>
            <person name="Tajeshwar N."/>
            <person name="Catarino B."/>
            <person name="Hetherington A.J."/>
            <person name="Saltykova A."/>
            <person name="Bonnot C."/>
            <person name="Breuninger H."/>
            <person name="Symeonidi A."/>
            <person name="Radhakrishnan G.V."/>
            <person name="Van Nieuwerburgh F."/>
            <person name="Deforce D."/>
            <person name="Chang C."/>
            <person name="Karol K.G."/>
            <person name="Hedrich R."/>
            <person name="Ulvskov P."/>
            <person name="Glockner G."/>
            <person name="Delwiche C.F."/>
            <person name="Petrasek J."/>
            <person name="Van de Peer Y."/>
            <person name="Friml J."/>
            <person name="Beilby M."/>
            <person name="Dolan L."/>
            <person name="Kohara Y."/>
            <person name="Sugano S."/>
            <person name="Fujiyama A."/>
            <person name="Delaux P.-M."/>
            <person name="Quint M."/>
            <person name="TheiBen G."/>
            <person name="Hagemann M."/>
            <person name="Harholt J."/>
            <person name="Dunand C."/>
            <person name="Zachgo S."/>
            <person name="Langdale J."/>
            <person name="Maumus F."/>
            <person name="Straeten D.V.D."/>
            <person name="Gould S.B."/>
            <person name="Rensing S.A."/>
        </authorList>
    </citation>
    <scope>NUCLEOTIDE SEQUENCE [LARGE SCALE GENOMIC DNA]</scope>
    <source>
        <strain evidence="2 3">S276</strain>
    </source>
</reference>